<dbReference type="InterPro" id="IPR050563">
    <property type="entry name" value="4-hydroxybenzoyl-CoA_TE"/>
</dbReference>
<dbReference type="InterPro" id="IPR006684">
    <property type="entry name" value="YbgC/YbaW"/>
</dbReference>
<dbReference type="RefSeq" id="WP_231012162.1">
    <property type="nucleotide sequence ID" value="NZ_BAAAEW010000025.1"/>
</dbReference>
<dbReference type="InterPro" id="IPR016181">
    <property type="entry name" value="Acyl_CoA_acyltransferase"/>
</dbReference>
<dbReference type="CDD" id="cd00586">
    <property type="entry name" value="4HBT"/>
    <property type="match status" value="1"/>
</dbReference>
<dbReference type="InterPro" id="IPR029069">
    <property type="entry name" value="HotDog_dom_sf"/>
</dbReference>
<evidence type="ECO:0000313" key="4">
    <source>
        <dbReference type="EMBL" id="GAA0758478.1"/>
    </source>
</evidence>
<dbReference type="Pfam" id="PF03061">
    <property type="entry name" value="4HBT"/>
    <property type="match status" value="1"/>
</dbReference>
<dbReference type="InterPro" id="IPR000182">
    <property type="entry name" value="GNAT_dom"/>
</dbReference>
<name>A0ABP3VIN9_9BURK</name>
<keyword evidence="5" id="KW-1185">Reference proteome</keyword>
<evidence type="ECO:0000256" key="2">
    <source>
        <dbReference type="ARBA" id="ARBA00022801"/>
    </source>
</evidence>
<dbReference type="PANTHER" id="PTHR31793:SF27">
    <property type="entry name" value="NOVEL THIOESTERASE SUPERFAMILY DOMAIN AND SAPOSIN A-TYPE DOMAIN CONTAINING PROTEIN (0610012H03RIK)"/>
    <property type="match status" value="1"/>
</dbReference>
<dbReference type="Gene3D" id="3.10.129.10">
    <property type="entry name" value="Hotdog Thioesterase"/>
    <property type="match status" value="1"/>
</dbReference>
<dbReference type="Gene3D" id="3.40.630.30">
    <property type="match status" value="1"/>
</dbReference>
<dbReference type="InterPro" id="IPR006683">
    <property type="entry name" value="Thioestr_dom"/>
</dbReference>
<accession>A0ABP3VIN9</accession>
<dbReference type="PROSITE" id="PS51186">
    <property type="entry name" value="GNAT"/>
    <property type="match status" value="1"/>
</dbReference>
<dbReference type="PANTHER" id="PTHR31793">
    <property type="entry name" value="4-HYDROXYBENZOYL-COA THIOESTERASE FAMILY MEMBER"/>
    <property type="match status" value="1"/>
</dbReference>
<feature type="domain" description="N-acetyltransferase" evidence="3">
    <location>
        <begin position="149"/>
        <end position="291"/>
    </location>
</feature>
<sequence>MSTPRLQRTDFRCFERLRVRWSEVDMQQIVFNGHYLNYVDTAVGTYWRALALPYQAAMQLLGGDLFVKKATVEYHAAATFDDLLEVGVRHERTGNSSLGFTAAVFRAEQLLVTTELVYVFADAQARTPLAVPATLREILRGFEAGEAMVEVQVGDWATLGQAASEIRQEVFVQEQNIPAAMEWDDGDAHCVHAVAYNRLGMALGTGRLLEHVPGVAKIGRMAVRRPVRGGAVGRAVLDALMQAARQRGDHEVMLHAQTSAAPFYSRAGFTSRGPVFEEAGIQHVEMVRALR</sequence>
<dbReference type="Proteomes" id="UP001500279">
    <property type="component" value="Unassembled WGS sequence"/>
</dbReference>
<dbReference type="NCBIfam" id="TIGR00051">
    <property type="entry name" value="YbgC/FadM family acyl-CoA thioesterase"/>
    <property type="match status" value="1"/>
</dbReference>
<dbReference type="Pfam" id="PF13673">
    <property type="entry name" value="Acetyltransf_10"/>
    <property type="match status" value="1"/>
</dbReference>
<dbReference type="EMBL" id="BAAAEW010000025">
    <property type="protein sequence ID" value="GAA0758478.1"/>
    <property type="molecule type" value="Genomic_DNA"/>
</dbReference>
<proteinExistence type="inferred from homology"/>
<comment type="caution">
    <text evidence="4">The sequence shown here is derived from an EMBL/GenBank/DDBJ whole genome shotgun (WGS) entry which is preliminary data.</text>
</comment>
<organism evidence="4 5">
    <name type="scientific">Ideonella azotifigens</name>
    <dbReference type="NCBI Taxonomy" id="513160"/>
    <lineage>
        <taxon>Bacteria</taxon>
        <taxon>Pseudomonadati</taxon>
        <taxon>Pseudomonadota</taxon>
        <taxon>Betaproteobacteria</taxon>
        <taxon>Burkholderiales</taxon>
        <taxon>Sphaerotilaceae</taxon>
        <taxon>Ideonella</taxon>
    </lineage>
</organism>
<gene>
    <name evidence="4" type="ORF">GCM10009107_39040</name>
</gene>
<evidence type="ECO:0000259" key="3">
    <source>
        <dbReference type="PROSITE" id="PS51186"/>
    </source>
</evidence>
<dbReference type="SUPFAM" id="SSF54637">
    <property type="entry name" value="Thioesterase/thiol ester dehydrase-isomerase"/>
    <property type="match status" value="1"/>
</dbReference>
<dbReference type="SUPFAM" id="SSF55729">
    <property type="entry name" value="Acyl-CoA N-acyltransferases (Nat)"/>
    <property type="match status" value="1"/>
</dbReference>
<protein>
    <recommendedName>
        <fullName evidence="3">N-acetyltransferase domain-containing protein</fullName>
    </recommendedName>
</protein>
<reference evidence="5" key="1">
    <citation type="journal article" date="2019" name="Int. J. Syst. Evol. Microbiol.">
        <title>The Global Catalogue of Microorganisms (GCM) 10K type strain sequencing project: providing services to taxonomists for standard genome sequencing and annotation.</title>
        <authorList>
            <consortium name="The Broad Institute Genomics Platform"/>
            <consortium name="The Broad Institute Genome Sequencing Center for Infectious Disease"/>
            <person name="Wu L."/>
            <person name="Ma J."/>
        </authorList>
    </citation>
    <scope>NUCLEOTIDE SEQUENCE [LARGE SCALE GENOMIC DNA]</scope>
    <source>
        <strain evidence="5">JCM 15503</strain>
    </source>
</reference>
<evidence type="ECO:0000256" key="1">
    <source>
        <dbReference type="ARBA" id="ARBA00005953"/>
    </source>
</evidence>
<comment type="similarity">
    <text evidence="1">Belongs to the 4-hydroxybenzoyl-CoA thioesterase family.</text>
</comment>
<keyword evidence="2" id="KW-0378">Hydrolase</keyword>
<evidence type="ECO:0000313" key="5">
    <source>
        <dbReference type="Proteomes" id="UP001500279"/>
    </source>
</evidence>
<dbReference type="CDD" id="cd04301">
    <property type="entry name" value="NAT_SF"/>
    <property type="match status" value="1"/>
</dbReference>